<reference evidence="4 5" key="1">
    <citation type="submission" date="2017-06" db="EMBL/GenBank/DDBJ databases">
        <authorList>
            <person name="Kim H.J."/>
            <person name="Triplett B.A."/>
        </authorList>
    </citation>
    <scope>NUCLEOTIDE SEQUENCE [LARGE SCALE GENOMIC DNA]</scope>
    <source>
        <strain evidence="4 5">SCA</strain>
    </source>
</reference>
<feature type="signal peptide" evidence="2">
    <location>
        <begin position="1"/>
        <end position="26"/>
    </location>
</feature>
<sequence>MKKISVILIAICIFNFMLGSVNSAYANTKDEEDRIEGYEDGMKWGELAGYIAGEKDRVNSRRSNWEQAYKEEAKDIVKEYNLDKQSYAYRSKFRERFEEGFKIGYLDAYRGYASDNKASATIIGEEMGRYFGELLGANHGRNDYYNNLKSDWKRNLPTETNIIDEYKLRNDTKEYSDAFLKAFKIGYEEEYLYSYRITNYEIQSAPNQAALNLGKEEGQVAGEAYAMMDYIQGKSNNWLRSFNELELQNSLLNRYELFREELQYKVGFINGFKDGFQSAYTAYYQGFNAEVGERNINYKIMSMHEDMIEFEDRMVHFIHGEENVEKNITAQLYVPAGTFYTETYVALQKEEMSSAINNETLIPVTKIYDMKVINNVNSLQLRKPLTLTFKYYGSYRGGIYQLIDSKWRYVYSEIEDGVIKTEIPSGFYNGGRYAVFIDEDYVELMDIHTHWANRELYTFLRRGYIQGDKDKKYNPDQSMTRGELLLLLSKIQGWNTSNDTRNADKFEDFNNFGIYTKTIDYAVSKGYIDGYDDKSFKPNNPITYIELEEIMKKILDNDNFAWETIAEKMLYERYARSNSRLGKDKFATKGEVVYMLHELIK</sequence>
<dbReference type="AlphaFoldDB" id="A0A238ZTT6"/>
<dbReference type="OrthoDB" id="1704601at2"/>
<feature type="domain" description="SLH" evidence="3">
    <location>
        <begin position="439"/>
        <end position="501"/>
    </location>
</feature>
<dbReference type="PROSITE" id="PS51272">
    <property type="entry name" value="SLH"/>
    <property type="match status" value="2"/>
</dbReference>
<keyword evidence="2" id="KW-0732">Signal</keyword>
<accession>A0A238ZTT6</accession>
<feature type="chain" id="PRO_5013303134" evidence="2">
    <location>
        <begin position="27"/>
        <end position="601"/>
    </location>
</feature>
<gene>
    <name evidence="4" type="ORF">SAMN05446037_1001100</name>
</gene>
<dbReference type="Proteomes" id="UP000198304">
    <property type="component" value="Unassembled WGS sequence"/>
</dbReference>
<dbReference type="Pfam" id="PF00395">
    <property type="entry name" value="SLH"/>
    <property type="match status" value="2"/>
</dbReference>
<evidence type="ECO:0000259" key="3">
    <source>
        <dbReference type="PROSITE" id="PS51272"/>
    </source>
</evidence>
<keyword evidence="1" id="KW-0677">Repeat</keyword>
<proteinExistence type="predicted"/>
<evidence type="ECO:0000313" key="4">
    <source>
        <dbReference type="EMBL" id="SNR86552.1"/>
    </source>
</evidence>
<protein>
    <submittedName>
        <fullName evidence="4">S-layer homology domain-containing protein</fullName>
    </submittedName>
</protein>
<feature type="domain" description="SLH" evidence="3">
    <location>
        <begin position="502"/>
        <end position="565"/>
    </location>
</feature>
<evidence type="ECO:0000256" key="1">
    <source>
        <dbReference type="ARBA" id="ARBA00022737"/>
    </source>
</evidence>
<keyword evidence="5" id="KW-1185">Reference proteome</keyword>
<name>A0A238ZTT6_9FIRM</name>
<dbReference type="EMBL" id="FZOJ01000001">
    <property type="protein sequence ID" value="SNR86552.1"/>
    <property type="molecule type" value="Genomic_DNA"/>
</dbReference>
<dbReference type="RefSeq" id="WP_089280898.1">
    <property type="nucleotide sequence ID" value="NZ_FZOJ01000001.1"/>
</dbReference>
<dbReference type="InterPro" id="IPR001119">
    <property type="entry name" value="SLH_dom"/>
</dbReference>
<evidence type="ECO:0000256" key="2">
    <source>
        <dbReference type="SAM" id="SignalP"/>
    </source>
</evidence>
<evidence type="ECO:0000313" key="5">
    <source>
        <dbReference type="Proteomes" id="UP000198304"/>
    </source>
</evidence>
<organism evidence="4 5">
    <name type="scientific">Anaerovirgula multivorans</name>
    <dbReference type="NCBI Taxonomy" id="312168"/>
    <lineage>
        <taxon>Bacteria</taxon>
        <taxon>Bacillati</taxon>
        <taxon>Bacillota</taxon>
        <taxon>Clostridia</taxon>
        <taxon>Peptostreptococcales</taxon>
        <taxon>Natronincolaceae</taxon>
        <taxon>Anaerovirgula</taxon>
    </lineage>
</organism>